<reference evidence="3" key="1">
    <citation type="journal article" date="2020" name="Stud. Mycol.">
        <title>101 Dothideomycetes genomes: a test case for predicting lifestyles and emergence of pathogens.</title>
        <authorList>
            <person name="Haridas S."/>
            <person name="Albert R."/>
            <person name="Binder M."/>
            <person name="Bloem J."/>
            <person name="Labutti K."/>
            <person name="Salamov A."/>
            <person name="Andreopoulos B."/>
            <person name="Baker S."/>
            <person name="Barry K."/>
            <person name="Bills G."/>
            <person name="Bluhm B."/>
            <person name="Cannon C."/>
            <person name="Castanera R."/>
            <person name="Culley D."/>
            <person name="Daum C."/>
            <person name="Ezra D."/>
            <person name="Gonzalez J."/>
            <person name="Henrissat B."/>
            <person name="Kuo A."/>
            <person name="Liang C."/>
            <person name="Lipzen A."/>
            <person name="Lutzoni F."/>
            <person name="Magnuson J."/>
            <person name="Mondo S."/>
            <person name="Nolan M."/>
            <person name="Ohm R."/>
            <person name="Pangilinan J."/>
            <person name="Park H.-J."/>
            <person name="Ramirez L."/>
            <person name="Alfaro M."/>
            <person name="Sun H."/>
            <person name="Tritt A."/>
            <person name="Yoshinaga Y."/>
            <person name="Zwiers L.-H."/>
            <person name="Turgeon B."/>
            <person name="Goodwin S."/>
            <person name="Spatafora J."/>
            <person name="Crous P."/>
            <person name="Grigoriev I."/>
        </authorList>
    </citation>
    <scope>NUCLEOTIDE SEQUENCE</scope>
    <source>
        <strain evidence="3">SCOH1-5</strain>
    </source>
</reference>
<dbReference type="InterPro" id="IPR036928">
    <property type="entry name" value="AS_sf"/>
</dbReference>
<feature type="domain" description="Amidase" evidence="2">
    <location>
        <begin position="59"/>
        <end position="515"/>
    </location>
</feature>
<sequence length="576" mass="61261">MRTLCLVPALLCVTAFARVGWTKSILAGATDLGKFPDLLDADLDAINAGLATSLFTSVDLVRAYVARIREVNDALHVVNEINPDALQIAAERDAQRSSGLILGPLHGIPLLLKDNIATYDEMNNTAGSYVLSGGKVPRDSTIAAKLREAGAILLGKANLSQWMQFRSANTTSGWSAYGGQVKGAYVEDQEPNGSSSGSAVASSLGLAFAAIGTETLGSLVFPAGVNNVVAIKPTVGLTSRNLVVPISERQDTVGPIARTVKDAAVVLQTIAGFDPRDNYTSVIPNDGSIPDYIAACRADALSGVRIGIPYNVIDLYSEALEHSLLSAFENAVEQIRAAGATIVEVNFTAFEEFQYDQNNSLVLQGDFATGLSGYLAELIDTSTIKNLSDVRSKTQANPAEDYPGRDTLIWDLIISSEANNTSPEFWQAYQNSIGYADAGGVLGALRRSNANVLLLPTQISAALPAIVGSPIITVPMGAYDNSTITVMDERGSLVRTAPGVPFGLAFLGDLWSEADLIGYAYAYEQTSRHREKLKPLIFPKTSLADVKSLYPDETSSSITYDGPLLQSSFKVILTPN</sequence>
<gene>
    <name evidence="3" type="ORF">CERZMDRAFT_41443</name>
</gene>
<dbReference type="Gene3D" id="3.90.1300.10">
    <property type="entry name" value="Amidase signature (AS) domain"/>
    <property type="match status" value="1"/>
</dbReference>
<evidence type="ECO:0000259" key="2">
    <source>
        <dbReference type="Pfam" id="PF01425"/>
    </source>
</evidence>
<dbReference type="AlphaFoldDB" id="A0A6A6FFZ6"/>
<organism evidence="3 4">
    <name type="scientific">Cercospora zeae-maydis SCOH1-5</name>
    <dbReference type="NCBI Taxonomy" id="717836"/>
    <lineage>
        <taxon>Eukaryota</taxon>
        <taxon>Fungi</taxon>
        <taxon>Dikarya</taxon>
        <taxon>Ascomycota</taxon>
        <taxon>Pezizomycotina</taxon>
        <taxon>Dothideomycetes</taxon>
        <taxon>Dothideomycetidae</taxon>
        <taxon>Mycosphaerellales</taxon>
        <taxon>Mycosphaerellaceae</taxon>
        <taxon>Cercospora</taxon>
    </lineage>
</organism>
<dbReference type="OrthoDB" id="566138at2759"/>
<dbReference type="InterPro" id="IPR023631">
    <property type="entry name" value="Amidase_dom"/>
</dbReference>
<dbReference type="Pfam" id="PF01425">
    <property type="entry name" value="Amidase"/>
    <property type="match status" value="1"/>
</dbReference>
<keyword evidence="1" id="KW-0732">Signal</keyword>
<name>A0A6A6FFZ6_9PEZI</name>
<accession>A0A6A6FFZ6</accession>
<evidence type="ECO:0000313" key="3">
    <source>
        <dbReference type="EMBL" id="KAF2212342.1"/>
    </source>
</evidence>
<keyword evidence="4" id="KW-1185">Reference proteome</keyword>
<dbReference type="PANTHER" id="PTHR42678">
    <property type="entry name" value="AMIDASE"/>
    <property type="match status" value="1"/>
</dbReference>
<feature type="signal peptide" evidence="1">
    <location>
        <begin position="1"/>
        <end position="17"/>
    </location>
</feature>
<proteinExistence type="predicted"/>
<evidence type="ECO:0000256" key="1">
    <source>
        <dbReference type="SAM" id="SignalP"/>
    </source>
</evidence>
<protein>
    <recommendedName>
        <fullName evidence="2">Amidase domain-containing protein</fullName>
    </recommendedName>
</protein>
<feature type="chain" id="PRO_5025574124" description="Amidase domain-containing protein" evidence="1">
    <location>
        <begin position="18"/>
        <end position="576"/>
    </location>
</feature>
<evidence type="ECO:0000313" key="4">
    <source>
        <dbReference type="Proteomes" id="UP000799539"/>
    </source>
</evidence>
<dbReference type="EMBL" id="ML992673">
    <property type="protein sequence ID" value="KAF2212342.1"/>
    <property type="molecule type" value="Genomic_DNA"/>
</dbReference>
<dbReference type="SUPFAM" id="SSF75304">
    <property type="entry name" value="Amidase signature (AS) enzymes"/>
    <property type="match status" value="1"/>
</dbReference>
<dbReference type="PANTHER" id="PTHR42678:SF34">
    <property type="entry name" value="OS04G0183300 PROTEIN"/>
    <property type="match status" value="1"/>
</dbReference>
<dbReference type="Proteomes" id="UP000799539">
    <property type="component" value="Unassembled WGS sequence"/>
</dbReference>